<proteinExistence type="inferred from homology"/>
<evidence type="ECO:0000259" key="8">
    <source>
        <dbReference type="Pfam" id="PF00534"/>
    </source>
</evidence>
<organism evidence="10 11">
    <name type="scientific">Candidatus Yanofskybacteria bacterium RIFCSPHIGHO2_01_FULL_45_42</name>
    <dbReference type="NCBI Taxonomy" id="1802671"/>
    <lineage>
        <taxon>Bacteria</taxon>
        <taxon>Candidatus Yanofskyibacteriota</taxon>
    </lineage>
</organism>
<sequence>MNLSKTKKLKILFVAAEAAPFIKVGGLGEVTRSLPKAMRELGHDARLFIPKYAKIEAEKFPMEPEAGELDIAPNEEDPHRLLVSNVFKHLDKESGITAYFLENMEYYEKRANTYNYGDDTVRWVLLSKGALEFIRRSDWKPDIIIANDWQTGFIPNLIETEFKNDPVLSRIATIFLVHNLKFQGMFDPHFVPELEADSGQGPIPDFNDPRILKLNGARRGIIYADIVNTVSPTYAKEILTPEFGEKLEEILQEKRDVLYGTLNGMDYDEFDPETDPDIPAHYSRNKPAERYRNKTALQKHFGLPEDDKVFVMGFVSRLTEQKGVDLLKEVAPSIFENLDLQLVIVGTGDTKYRTDFKELQEKYPTRVAIHPFFDEKLPKLVFSGADAVLIPSRFEPSGLVQMEAMRYGAIPIVRKTGGLADTVTDYYPGADCGTGFVFEKYDSYAFLIAIVRAWQAHRSKKEWTGLVKRAMSQDFSWKKSAKDYVELCRLAISKHRGRTSNEAE</sequence>
<evidence type="ECO:0000313" key="11">
    <source>
        <dbReference type="Proteomes" id="UP000178023"/>
    </source>
</evidence>
<gene>
    <name evidence="7" type="primary">glgA</name>
    <name evidence="10" type="ORF">A2750_02765</name>
</gene>
<keyword evidence="5 7" id="KW-0808">Transferase</keyword>
<comment type="function">
    <text evidence="2 7">Synthesizes alpha-1,4-glucan chains using ADP-glucose.</text>
</comment>
<reference evidence="10 11" key="1">
    <citation type="journal article" date="2016" name="Nat. Commun.">
        <title>Thousands of microbial genomes shed light on interconnected biogeochemical processes in an aquifer system.</title>
        <authorList>
            <person name="Anantharaman K."/>
            <person name="Brown C.T."/>
            <person name="Hug L.A."/>
            <person name="Sharon I."/>
            <person name="Castelle C.J."/>
            <person name="Probst A.J."/>
            <person name="Thomas B.C."/>
            <person name="Singh A."/>
            <person name="Wilkins M.J."/>
            <person name="Karaoz U."/>
            <person name="Brodie E.L."/>
            <person name="Williams K.H."/>
            <person name="Hubbard S.S."/>
            <person name="Banfield J.F."/>
        </authorList>
    </citation>
    <scope>NUCLEOTIDE SEQUENCE [LARGE SCALE GENOMIC DNA]</scope>
</reference>
<dbReference type="GO" id="GO:0009011">
    <property type="term" value="F:alpha-1,4-glucan glucosyltransferase (ADP-glucose donor) activity"/>
    <property type="evidence" value="ECO:0007669"/>
    <property type="project" value="UniProtKB-UniRule"/>
</dbReference>
<evidence type="ECO:0000256" key="7">
    <source>
        <dbReference type="HAMAP-Rule" id="MF_00484"/>
    </source>
</evidence>
<accession>A0A1F8F1N0</accession>
<keyword evidence="6 7" id="KW-0320">Glycogen biosynthesis</keyword>
<dbReference type="AlphaFoldDB" id="A0A1F8F1N0"/>
<dbReference type="SUPFAM" id="SSF53756">
    <property type="entry name" value="UDP-Glycosyltransferase/glycogen phosphorylase"/>
    <property type="match status" value="1"/>
</dbReference>
<dbReference type="Pfam" id="PF00534">
    <property type="entry name" value="Glycos_transf_1"/>
    <property type="match status" value="1"/>
</dbReference>
<feature type="domain" description="Glycosyl transferase family 1" evidence="8">
    <location>
        <begin position="300"/>
        <end position="448"/>
    </location>
</feature>
<dbReference type="CDD" id="cd03791">
    <property type="entry name" value="GT5_Glycogen_synthase_DULL1-like"/>
    <property type="match status" value="1"/>
</dbReference>
<dbReference type="InterPro" id="IPR013534">
    <property type="entry name" value="Starch_synth_cat_dom"/>
</dbReference>
<evidence type="ECO:0000256" key="5">
    <source>
        <dbReference type="ARBA" id="ARBA00022679"/>
    </source>
</evidence>
<dbReference type="EMBL" id="MGJL01000030">
    <property type="protein sequence ID" value="OGN07023.1"/>
    <property type="molecule type" value="Genomic_DNA"/>
</dbReference>
<dbReference type="PANTHER" id="PTHR45825">
    <property type="entry name" value="GRANULE-BOUND STARCH SYNTHASE 1, CHLOROPLASTIC/AMYLOPLASTIC"/>
    <property type="match status" value="1"/>
</dbReference>
<dbReference type="Gene3D" id="3.40.50.2000">
    <property type="entry name" value="Glycogen Phosphorylase B"/>
    <property type="match status" value="2"/>
</dbReference>
<comment type="pathway">
    <text evidence="7">Glycan biosynthesis; glycogen biosynthesis.</text>
</comment>
<evidence type="ECO:0000259" key="9">
    <source>
        <dbReference type="Pfam" id="PF08323"/>
    </source>
</evidence>
<comment type="catalytic activity">
    <reaction evidence="1 7">
        <text>[(1-&gt;4)-alpha-D-glucosyl](n) + ADP-alpha-D-glucose = [(1-&gt;4)-alpha-D-glucosyl](n+1) + ADP + H(+)</text>
        <dbReference type="Rhea" id="RHEA:18189"/>
        <dbReference type="Rhea" id="RHEA-COMP:9584"/>
        <dbReference type="Rhea" id="RHEA-COMP:9587"/>
        <dbReference type="ChEBI" id="CHEBI:15378"/>
        <dbReference type="ChEBI" id="CHEBI:15444"/>
        <dbReference type="ChEBI" id="CHEBI:57498"/>
        <dbReference type="ChEBI" id="CHEBI:456216"/>
        <dbReference type="EC" id="2.4.1.21"/>
    </reaction>
</comment>
<evidence type="ECO:0000256" key="2">
    <source>
        <dbReference type="ARBA" id="ARBA00002764"/>
    </source>
</evidence>
<keyword evidence="4 7" id="KW-0328">Glycosyltransferase</keyword>
<evidence type="ECO:0000313" key="10">
    <source>
        <dbReference type="EMBL" id="OGN07023.1"/>
    </source>
</evidence>
<dbReference type="Proteomes" id="UP000178023">
    <property type="component" value="Unassembled WGS sequence"/>
</dbReference>
<dbReference type="Pfam" id="PF08323">
    <property type="entry name" value="Glyco_transf_5"/>
    <property type="match status" value="1"/>
</dbReference>
<evidence type="ECO:0000256" key="4">
    <source>
        <dbReference type="ARBA" id="ARBA00022676"/>
    </source>
</evidence>
<evidence type="ECO:0000256" key="3">
    <source>
        <dbReference type="ARBA" id="ARBA00010281"/>
    </source>
</evidence>
<evidence type="ECO:0000256" key="1">
    <source>
        <dbReference type="ARBA" id="ARBA00001478"/>
    </source>
</evidence>
<dbReference type="HAMAP" id="MF_00484">
    <property type="entry name" value="Glycogen_synth"/>
    <property type="match status" value="1"/>
</dbReference>
<dbReference type="GO" id="GO:0005978">
    <property type="term" value="P:glycogen biosynthetic process"/>
    <property type="evidence" value="ECO:0007669"/>
    <property type="project" value="UniProtKB-UniRule"/>
</dbReference>
<dbReference type="UniPathway" id="UPA00164"/>
<dbReference type="InterPro" id="IPR011835">
    <property type="entry name" value="GS/SS"/>
</dbReference>
<dbReference type="NCBIfam" id="TIGR02095">
    <property type="entry name" value="glgA"/>
    <property type="match status" value="1"/>
</dbReference>
<dbReference type="GO" id="GO:0004373">
    <property type="term" value="F:alpha-1,4-glucan glucosyltransferase (UDP-glucose donor) activity"/>
    <property type="evidence" value="ECO:0007669"/>
    <property type="project" value="InterPro"/>
</dbReference>
<name>A0A1F8F1N0_9BACT</name>
<evidence type="ECO:0000256" key="6">
    <source>
        <dbReference type="ARBA" id="ARBA00023056"/>
    </source>
</evidence>
<dbReference type="InterPro" id="IPR001296">
    <property type="entry name" value="Glyco_trans_1"/>
</dbReference>
<feature type="binding site" evidence="7">
    <location>
        <position position="23"/>
    </location>
    <ligand>
        <name>ADP-alpha-D-glucose</name>
        <dbReference type="ChEBI" id="CHEBI:57498"/>
    </ligand>
</feature>
<dbReference type="EC" id="2.4.1.21" evidence="7"/>
<feature type="domain" description="Starch synthase catalytic" evidence="9">
    <location>
        <begin position="10"/>
        <end position="253"/>
    </location>
</feature>
<dbReference type="PANTHER" id="PTHR45825:SF11">
    <property type="entry name" value="ALPHA AMYLASE DOMAIN-CONTAINING PROTEIN"/>
    <property type="match status" value="1"/>
</dbReference>
<comment type="similarity">
    <text evidence="3 7">Belongs to the glycosyltransferase 1 family. Bacterial/plant glycogen synthase subfamily.</text>
</comment>
<protein>
    <recommendedName>
        <fullName evidence="7">Glycogen synthase</fullName>
        <ecNumber evidence="7">2.4.1.21</ecNumber>
    </recommendedName>
    <alternativeName>
        <fullName evidence="7">Starch [bacterial glycogen] synthase</fullName>
    </alternativeName>
</protein>
<comment type="caution">
    <text evidence="10">The sequence shown here is derived from an EMBL/GenBank/DDBJ whole genome shotgun (WGS) entry which is preliminary data.</text>
</comment>